<dbReference type="SUPFAM" id="SSF141523">
    <property type="entry name" value="L,D-transpeptidase catalytic domain-like"/>
    <property type="match status" value="1"/>
</dbReference>
<keyword evidence="4 6" id="KW-0573">Peptidoglycan synthesis</keyword>
<keyword evidence="10" id="KW-1185">Reference proteome</keyword>
<dbReference type="Proteomes" id="UP000014136">
    <property type="component" value="Unassembled WGS sequence"/>
</dbReference>
<evidence type="ECO:0000256" key="2">
    <source>
        <dbReference type="ARBA" id="ARBA00022679"/>
    </source>
</evidence>
<dbReference type="PANTHER" id="PTHR30582">
    <property type="entry name" value="L,D-TRANSPEPTIDASE"/>
    <property type="match status" value="1"/>
</dbReference>
<dbReference type="AlphaFoldDB" id="S0NX47"/>
<dbReference type="InterPro" id="IPR050979">
    <property type="entry name" value="LD-transpeptidase"/>
</dbReference>
<reference evidence="9 10" key="1">
    <citation type="submission" date="2013-03" db="EMBL/GenBank/DDBJ databases">
        <title>The Genome Sequence of Enterococcus saccharolyticus ATCC_43076 (Illumina only assembly).</title>
        <authorList>
            <consortium name="The Broad Institute Genomics Platform"/>
            <consortium name="The Broad Institute Genome Sequencing Center for Infectious Disease"/>
            <person name="Earl A."/>
            <person name="Russ C."/>
            <person name="Gilmore M."/>
            <person name="Surin D."/>
            <person name="Walker B."/>
            <person name="Young S."/>
            <person name="Zeng Q."/>
            <person name="Gargeya S."/>
            <person name="Fitzgerald M."/>
            <person name="Haas B."/>
            <person name="Abouelleil A."/>
            <person name="Allen A.W."/>
            <person name="Alvarado L."/>
            <person name="Arachchi H.M."/>
            <person name="Berlin A.M."/>
            <person name="Chapman S.B."/>
            <person name="Gainer-Dewar J."/>
            <person name="Goldberg J."/>
            <person name="Griggs A."/>
            <person name="Gujja S."/>
            <person name="Hansen M."/>
            <person name="Howarth C."/>
            <person name="Imamovic A."/>
            <person name="Ireland A."/>
            <person name="Larimer J."/>
            <person name="McCowan C."/>
            <person name="Murphy C."/>
            <person name="Pearson M."/>
            <person name="Poon T.W."/>
            <person name="Priest M."/>
            <person name="Roberts A."/>
            <person name="Saif S."/>
            <person name="Shea T."/>
            <person name="Sisk P."/>
            <person name="Sykes S."/>
            <person name="Wortman J."/>
            <person name="Nusbaum C."/>
            <person name="Birren B."/>
        </authorList>
    </citation>
    <scope>NUCLEOTIDE SEQUENCE [LARGE SCALE GENOMIC DNA]</scope>
    <source>
        <strain evidence="9 10">ATCC 43076</strain>
    </source>
</reference>
<evidence type="ECO:0000313" key="9">
    <source>
        <dbReference type="EMBL" id="EOT29280.1"/>
    </source>
</evidence>
<dbReference type="InterPro" id="IPR005490">
    <property type="entry name" value="LD_TPept_cat_dom"/>
</dbReference>
<dbReference type="HOGENOM" id="CLU_089260_1_0_9"/>
<dbReference type="GO" id="GO:0016740">
    <property type="term" value="F:transferase activity"/>
    <property type="evidence" value="ECO:0007669"/>
    <property type="project" value="UniProtKB-KW"/>
</dbReference>
<keyword evidence="7" id="KW-0732">Signal</keyword>
<feature type="active site" description="Proton donor/acceptor" evidence="6">
    <location>
        <position position="164"/>
    </location>
</feature>
<keyword evidence="3 6" id="KW-0133">Cell shape</keyword>
<keyword evidence="2" id="KW-0808">Transferase</keyword>
<dbReference type="InterPro" id="IPR038063">
    <property type="entry name" value="Transpep_catalytic_dom"/>
</dbReference>
<comment type="caution">
    <text evidence="9">The sequence shown here is derived from an EMBL/GenBank/DDBJ whole genome shotgun (WGS) entry which is preliminary data.</text>
</comment>
<protein>
    <recommendedName>
        <fullName evidence="8">L,D-TPase catalytic domain-containing protein</fullName>
    </recommendedName>
</protein>
<organism evidence="9 10">
    <name type="scientific">Enterococcus saccharolyticus subsp. saccharolyticus ATCC 43076</name>
    <dbReference type="NCBI Taxonomy" id="1139996"/>
    <lineage>
        <taxon>Bacteria</taxon>
        <taxon>Bacillati</taxon>
        <taxon>Bacillota</taxon>
        <taxon>Bacilli</taxon>
        <taxon>Lactobacillales</taxon>
        <taxon>Enterococcaceae</taxon>
        <taxon>Enterococcus</taxon>
    </lineage>
</organism>
<comment type="pathway">
    <text evidence="1 6">Cell wall biogenesis; peptidoglycan biosynthesis.</text>
</comment>
<dbReference type="Gene3D" id="2.40.440.10">
    <property type="entry name" value="L,D-transpeptidase catalytic domain-like"/>
    <property type="match status" value="1"/>
</dbReference>
<dbReference type="RefSeq" id="WP_016175029.1">
    <property type="nucleotide sequence ID" value="NZ_KE136389.1"/>
</dbReference>
<dbReference type="GO" id="GO:0005576">
    <property type="term" value="C:extracellular region"/>
    <property type="evidence" value="ECO:0007669"/>
    <property type="project" value="TreeGrafter"/>
</dbReference>
<evidence type="ECO:0000256" key="6">
    <source>
        <dbReference type="PROSITE-ProRule" id="PRU01373"/>
    </source>
</evidence>
<feature type="active site" description="Nucleophile" evidence="6">
    <location>
        <position position="191"/>
    </location>
</feature>
<feature type="domain" description="L,D-TPase catalytic" evidence="8">
    <location>
        <begin position="91"/>
        <end position="215"/>
    </location>
</feature>
<evidence type="ECO:0000313" key="10">
    <source>
        <dbReference type="Proteomes" id="UP000014136"/>
    </source>
</evidence>
<dbReference type="PROSITE" id="PS52029">
    <property type="entry name" value="LD_TPASE"/>
    <property type="match status" value="1"/>
</dbReference>
<dbReference type="PANTHER" id="PTHR30582:SF2">
    <property type="entry name" value="L,D-TRANSPEPTIDASE YCIB-RELATED"/>
    <property type="match status" value="1"/>
</dbReference>
<evidence type="ECO:0000256" key="3">
    <source>
        <dbReference type="ARBA" id="ARBA00022960"/>
    </source>
</evidence>
<dbReference type="CDD" id="cd16913">
    <property type="entry name" value="YkuD_like"/>
    <property type="match status" value="1"/>
</dbReference>
<gene>
    <name evidence="9" type="ORF">OMQ_01232</name>
</gene>
<proteinExistence type="predicted"/>
<dbReference type="Pfam" id="PF03734">
    <property type="entry name" value="YkuD"/>
    <property type="match status" value="1"/>
</dbReference>
<sequence>MKKLVGFLLGFLALISCNAYVLSNKTEAMPEQLIYAKEIEKEPTVTTTSTDTTTTEETKEAAPTKTLKQEAKIDWRAPSEDKAYPALRSSDVLLVDTQKQRVFIQREDKTIYTMYCSTGAEETPTPKGEFVIEPEKGETFFNADSGEGANYYVSFKDHGVYLFHSVPVDKSGEYIVEEAEELGHKANSHGCVRLSVPDAEWFYENSIVGMKVIIV</sequence>
<evidence type="ECO:0000256" key="7">
    <source>
        <dbReference type="SAM" id="SignalP"/>
    </source>
</evidence>
<feature type="signal peptide" evidence="7">
    <location>
        <begin position="1"/>
        <end position="19"/>
    </location>
</feature>
<keyword evidence="5 6" id="KW-0961">Cell wall biogenesis/degradation</keyword>
<dbReference type="OrthoDB" id="2173042at2"/>
<dbReference type="UniPathway" id="UPA00219"/>
<evidence type="ECO:0000256" key="5">
    <source>
        <dbReference type="ARBA" id="ARBA00023316"/>
    </source>
</evidence>
<name>S0NX47_9ENTE</name>
<dbReference type="GO" id="GO:0071555">
    <property type="term" value="P:cell wall organization"/>
    <property type="evidence" value="ECO:0007669"/>
    <property type="project" value="UniProtKB-UniRule"/>
</dbReference>
<dbReference type="GO" id="GO:0018104">
    <property type="term" value="P:peptidoglycan-protein cross-linking"/>
    <property type="evidence" value="ECO:0007669"/>
    <property type="project" value="TreeGrafter"/>
</dbReference>
<feature type="chain" id="PRO_5039316144" description="L,D-TPase catalytic domain-containing protein" evidence="7">
    <location>
        <begin position="20"/>
        <end position="215"/>
    </location>
</feature>
<dbReference type="eggNOG" id="COG1376">
    <property type="taxonomic scope" value="Bacteria"/>
</dbReference>
<dbReference type="GO" id="GO:0008360">
    <property type="term" value="P:regulation of cell shape"/>
    <property type="evidence" value="ECO:0007669"/>
    <property type="project" value="UniProtKB-UniRule"/>
</dbReference>
<dbReference type="PATRIC" id="fig|1139996.3.peg.1211"/>
<evidence type="ECO:0000256" key="1">
    <source>
        <dbReference type="ARBA" id="ARBA00004752"/>
    </source>
</evidence>
<dbReference type="GO" id="GO:0071972">
    <property type="term" value="F:peptidoglycan L,D-transpeptidase activity"/>
    <property type="evidence" value="ECO:0007669"/>
    <property type="project" value="TreeGrafter"/>
</dbReference>
<accession>S0NX47</accession>
<dbReference type="PROSITE" id="PS51257">
    <property type="entry name" value="PROKAR_LIPOPROTEIN"/>
    <property type="match status" value="1"/>
</dbReference>
<evidence type="ECO:0000259" key="8">
    <source>
        <dbReference type="PROSITE" id="PS52029"/>
    </source>
</evidence>
<dbReference type="EMBL" id="AHYT01000004">
    <property type="protein sequence ID" value="EOT29280.1"/>
    <property type="molecule type" value="Genomic_DNA"/>
</dbReference>
<evidence type="ECO:0000256" key="4">
    <source>
        <dbReference type="ARBA" id="ARBA00022984"/>
    </source>
</evidence>
<dbReference type="STRING" id="41997.RV16_GL000838"/>